<dbReference type="InterPro" id="IPR050900">
    <property type="entry name" value="Transposase_IS3/IS150/IS904"/>
</dbReference>
<dbReference type="InterPro" id="IPR036397">
    <property type="entry name" value="RNaseH_sf"/>
</dbReference>
<dbReference type="Pfam" id="PF13333">
    <property type="entry name" value="rve_2"/>
    <property type="match status" value="1"/>
</dbReference>
<dbReference type="EMBL" id="JAUSUR010000002">
    <property type="protein sequence ID" value="MDQ0360962.1"/>
    <property type="molecule type" value="Genomic_DNA"/>
</dbReference>
<comment type="function">
    <text evidence="1">Involved in the transposition of the insertion sequence.</text>
</comment>
<dbReference type="InterPro" id="IPR048020">
    <property type="entry name" value="Transpos_IS3"/>
</dbReference>
<gene>
    <name evidence="3" type="ORF">J2S15_001707</name>
</gene>
<organism evidence="3 4">
    <name type="scientific">Breznakia pachnodae</name>
    <dbReference type="NCBI Taxonomy" id="265178"/>
    <lineage>
        <taxon>Bacteria</taxon>
        <taxon>Bacillati</taxon>
        <taxon>Bacillota</taxon>
        <taxon>Erysipelotrichia</taxon>
        <taxon>Erysipelotrichales</taxon>
        <taxon>Erysipelotrichaceae</taxon>
        <taxon>Breznakia</taxon>
    </lineage>
</organism>
<evidence type="ECO:0000313" key="3">
    <source>
        <dbReference type="EMBL" id="MDQ0360962.1"/>
    </source>
</evidence>
<protein>
    <submittedName>
        <fullName evidence="3">Transposase InsO family protein</fullName>
    </submittedName>
</protein>
<dbReference type="InterPro" id="IPR025948">
    <property type="entry name" value="HTH-like_dom"/>
</dbReference>
<dbReference type="Gene3D" id="3.30.420.10">
    <property type="entry name" value="Ribonuclease H-like superfamily/Ribonuclease H"/>
    <property type="match status" value="1"/>
</dbReference>
<dbReference type="Pfam" id="PF13276">
    <property type="entry name" value="HTH_21"/>
    <property type="match status" value="1"/>
</dbReference>
<dbReference type="Pfam" id="PF00665">
    <property type="entry name" value="rve"/>
    <property type="match status" value="1"/>
</dbReference>
<reference evidence="3 4" key="1">
    <citation type="submission" date="2023-07" db="EMBL/GenBank/DDBJ databases">
        <title>Genomic Encyclopedia of Type Strains, Phase IV (KMG-IV): sequencing the most valuable type-strain genomes for metagenomic binning, comparative biology and taxonomic classification.</title>
        <authorList>
            <person name="Goeker M."/>
        </authorList>
    </citation>
    <scope>NUCLEOTIDE SEQUENCE [LARGE SCALE GENOMIC DNA]</scope>
    <source>
        <strain evidence="3 4">DSM 16784</strain>
    </source>
</reference>
<dbReference type="NCBIfam" id="NF033516">
    <property type="entry name" value="transpos_IS3"/>
    <property type="match status" value="1"/>
</dbReference>
<dbReference type="Proteomes" id="UP001230220">
    <property type="component" value="Unassembled WGS sequence"/>
</dbReference>
<dbReference type="InterPro" id="IPR001584">
    <property type="entry name" value="Integrase_cat-core"/>
</dbReference>
<accession>A0ABU0E238</accession>
<dbReference type="PROSITE" id="PS50994">
    <property type="entry name" value="INTEGRASE"/>
    <property type="match status" value="1"/>
</dbReference>
<dbReference type="InterPro" id="IPR012337">
    <property type="entry name" value="RNaseH-like_sf"/>
</dbReference>
<dbReference type="PANTHER" id="PTHR46889:SF5">
    <property type="entry name" value="INTEGRASE PROTEIN"/>
    <property type="match status" value="1"/>
</dbReference>
<evidence type="ECO:0000256" key="1">
    <source>
        <dbReference type="ARBA" id="ARBA00002286"/>
    </source>
</evidence>
<dbReference type="PANTHER" id="PTHR46889">
    <property type="entry name" value="TRANSPOSASE INSF FOR INSERTION SEQUENCE IS3B-RELATED"/>
    <property type="match status" value="1"/>
</dbReference>
<name>A0ABU0E238_9FIRM</name>
<evidence type="ECO:0000259" key="2">
    <source>
        <dbReference type="PROSITE" id="PS50994"/>
    </source>
</evidence>
<evidence type="ECO:0000313" key="4">
    <source>
        <dbReference type="Proteomes" id="UP001230220"/>
    </source>
</evidence>
<comment type="caution">
    <text evidence="3">The sequence shown here is derived from an EMBL/GenBank/DDBJ whole genome shotgun (WGS) entry which is preliminary data.</text>
</comment>
<dbReference type="RefSeq" id="WP_307407264.1">
    <property type="nucleotide sequence ID" value="NZ_JAUSUR010000002.1"/>
</dbReference>
<keyword evidence="4" id="KW-1185">Reference proteome</keyword>
<proteinExistence type="predicted"/>
<feature type="domain" description="Integrase catalytic" evidence="2">
    <location>
        <begin position="122"/>
        <end position="289"/>
    </location>
</feature>
<sequence>MQNHTKRKYPLIIKKICAEARVSTSGYYAYLKRRYQLSDKEIRDRADFELIKEAYEYKSWKKGAKQIKMRLKRDKGIVMNLKKIRRLMKKYDLICPIRRANPVKAILKKQQVKNRYDNVLNRGFNTGAAKKAVLTDITYLTYGNGKKAYLSVMKDATTKMILSWQISQSLALDFVEQTIVDFILEHGKKFHENILVHSDQGCHYTSHMFQNLLKEHGIIQSMSNKGVCWDNAPQESFFAILKTEMDLRNYNTYEKVSIAIAEYIGYYNYDRPQEGLHKMTPYEYDEYLTYPFYHDLQLPMII</sequence>
<dbReference type="SUPFAM" id="SSF53098">
    <property type="entry name" value="Ribonuclease H-like"/>
    <property type="match status" value="1"/>
</dbReference>